<name>A0ABV8Q919_9MICO</name>
<keyword evidence="10" id="KW-0812">Transmembrane</keyword>
<dbReference type="CDD" id="cd00082">
    <property type="entry name" value="HisKA"/>
    <property type="match status" value="1"/>
</dbReference>
<evidence type="ECO:0000256" key="9">
    <source>
        <dbReference type="ARBA" id="ARBA00023026"/>
    </source>
</evidence>
<proteinExistence type="predicted"/>
<dbReference type="InterPro" id="IPR050980">
    <property type="entry name" value="2C_sensor_his_kinase"/>
</dbReference>
<dbReference type="PANTHER" id="PTHR44936:SF9">
    <property type="entry name" value="SENSOR PROTEIN CREC"/>
    <property type="match status" value="1"/>
</dbReference>
<dbReference type="Gene3D" id="6.10.340.10">
    <property type="match status" value="1"/>
</dbReference>
<reference evidence="13" key="1">
    <citation type="journal article" date="2019" name="Int. J. Syst. Evol. Microbiol.">
        <title>The Global Catalogue of Microorganisms (GCM) 10K type strain sequencing project: providing services to taxonomists for standard genome sequencing and annotation.</title>
        <authorList>
            <consortium name="The Broad Institute Genomics Platform"/>
            <consortium name="The Broad Institute Genome Sequencing Center for Infectious Disease"/>
            <person name="Wu L."/>
            <person name="Ma J."/>
        </authorList>
    </citation>
    <scope>NUCLEOTIDE SEQUENCE [LARGE SCALE GENOMIC DNA]</scope>
    <source>
        <strain evidence="13">CGMCC 1.10363</strain>
    </source>
</reference>
<dbReference type="Pfam" id="PF00512">
    <property type="entry name" value="HisKA"/>
    <property type="match status" value="1"/>
</dbReference>
<evidence type="ECO:0000313" key="12">
    <source>
        <dbReference type="EMBL" id="MFC4243833.1"/>
    </source>
</evidence>
<dbReference type="InterPro" id="IPR036890">
    <property type="entry name" value="HATPase_C_sf"/>
</dbReference>
<keyword evidence="5" id="KW-0597">Phosphoprotein</keyword>
<comment type="subcellular location">
    <subcellularLocation>
        <location evidence="2">Cell membrane</location>
        <topology evidence="2">Multi-pass membrane protein</topology>
    </subcellularLocation>
</comment>
<evidence type="ECO:0000256" key="1">
    <source>
        <dbReference type="ARBA" id="ARBA00000085"/>
    </source>
</evidence>
<dbReference type="InterPro" id="IPR003594">
    <property type="entry name" value="HATPase_dom"/>
</dbReference>
<keyword evidence="6" id="KW-0808">Transferase</keyword>
<dbReference type="Gene3D" id="1.10.287.130">
    <property type="match status" value="1"/>
</dbReference>
<dbReference type="InterPro" id="IPR005467">
    <property type="entry name" value="His_kinase_dom"/>
</dbReference>
<organism evidence="12 13">
    <name type="scientific">Gryllotalpicola reticulitermitis</name>
    <dbReference type="NCBI Taxonomy" id="1184153"/>
    <lineage>
        <taxon>Bacteria</taxon>
        <taxon>Bacillati</taxon>
        <taxon>Actinomycetota</taxon>
        <taxon>Actinomycetes</taxon>
        <taxon>Micrococcales</taxon>
        <taxon>Microbacteriaceae</taxon>
        <taxon>Gryllotalpicola</taxon>
    </lineage>
</organism>
<dbReference type="RefSeq" id="WP_390228911.1">
    <property type="nucleotide sequence ID" value="NZ_JBHSCN010000005.1"/>
</dbReference>
<dbReference type="EMBL" id="JBHSCN010000005">
    <property type="protein sequence ID" value="MFC4243833.1"/>
    <property type="molecule type" value="Genomic_DNA"/>
</dbReference>
<evidence type="ECO:0000256" key="7">
    <source>
        <dbReference type="ARBA" id="ARBA00022777"/>
    </source>
</evidence>
<evidence type="ECO:0000256" key="2">
    <source>
        <dbReference type="ARBA" id="ARBA00004651"/>
    </source>
</evidence>
<dbReference type="SUPFAM" id="SSF47384">
    <property type="entry name" value="Homodimeric domain of signal transducing histidine kinase"/>
    <property type="match status" value="1"/>
</dbReference>
<dbReference type="GO" id="GO:0016301">
    <property type="term" value="F:kinase activity"/>
    <property type="evidence" value="ECO:0007669"/>
    <property type="project" value="UniProtKB-KW"/>
</dbReference>
<keyword evidence="10" id="KW-1133">Transmembrane helix</keyword>
<dbReference type="PRINTS" id="PR00344">
    <property type="entry name" value="BCTRLSENSOR"/>
</dbReference>
<evidence type="ECO:0000256" key="6">
    <source>
        <dbReference type="ARBA" id="ARBA00022679"/>
    </source>
</evidence>
<dbReference type="InterPro" id="IPR036097">
    <property type="entry name" value="HisK_dim/P_sf"/>
</dbReference>
<dbReference type="Gene3D" id="3.30.565.10">
    <property type="entry name" value="Histidine kinase-like ATPase, C-terminal domain"/>
    <property type="match status" value="1"/>
</dbReference>
<sequence length="477" mass="49732">MKRVSGSLTARLVVAAIVVALLGAGVTLGVAYQLVRTSTVEQSQSLLRSTARVVAKAPPKERATLVQNLDRAQTRGIRLLLLRANGTTVPTHSDIPQSAVDSVRSAGAAAGRFRSSGRTYLFEGVRVSQGDAVIATQDFSLVHAAIARLFDRFLLAAGIGAALAAALGALVADRIARPLKRTAGVARRLAAGERGTSAPPPTPLVDIAAIDVALAALDEALRTSESRQREFLLSISHELRTPLTGIRGYADALADGLVPADGVRDAGTTLGREAGRLDAFVGDLLELARLQADDFPLAIQQFDVAVVVEQALQAWGPTAAHAAVRLETGAPTGALPLTVMSDPMRVRQLLDGLLENALRAAPAGSRIRIGVASGALEADPAVRISVADDGPGLRPEDVKDAFERGVLANRYRNSRPVGTGLGLSIAARLTRRLGGRITVSTAGGHTEFAILLPQPPAGSRILGVGTTERAFREAGEP</sequence>
<comment type="catalytic activity">
    <reaction evidence="1">
        <text>ATP + protein L-histidine = ADP + protein N-phospho-L-histidine.</text>
        <dbReference type="EC" id="2.7.13.3"/>
    </reaction>
</comment>
<dbReference type="InterPro" id="IPR003661">
    <property type="entry name" value="HisK_dim/P_dom"/>
</dbReference>
<accession>A0ABV8Q919</accession>
<keyword evidence="7 12" id="KW-0418">Kinase</keyword>
<evidence type="ECO:0000256" key="3">
    <source>
        <dbReference type="ARBA" id="ARBA00012438"/>
    </source>
</evidence>
<evidence type="ECO:0000256" key="10">
    <source>
        <dbReference type="SAM" id="Phobius"/>
    </source>
</evidence>
<evidence type="ECO:0000259" key="11">
    <source>
        <dbReference type="PROSITE" id="PS50109"/>
    </source>
</evidence>
<evidence type="ECO:0000256" key="5">
    <source>
        <dbReference type="ARBA" id="ARBA00022553"/>
    </source>
</evidence>
<evidence type="ECO:0000256" key="8">
    <source>
        <dbReference type="ARBA" id="ARBA00023012"/>
    </source>
</evidence>
<dbReference type="PROSITE" id="PS50109">
    <property type="entry name" value="HIS_KIN"/>
    <property type="match status" value="1"/>
</dbReference>
<feature type="transmembrane region" description="Helical" evidence="10">
    <location>
        <begin position="153"/>
        <end position="172"/>
    </location>
</feature>
<dbReference type="PANTHER" id="PTHR44936">
    <property type="entry name" value="SENSOR PROTEIN CREC"/>
    <property type="match status" value="1"/>
</dbReference>
<keyword evidence="9" id="KW-0843">Virulence</keyword>
<evidence type="ECO:0000313" key="13">
    <source>
        <dbReference type="Proteomes" id="UP001595900"/>
    </source>
</evidence>
<keyword evidence="10" id="KW-0472">Membrane</keyword>
<comment type="caution">
    <text evidence="12">The sequence shown here is derived from an EMBL/GenBank/DDBJ whole genome shotgun (WGS) entry which is preliminary data.</text>
</comment>
<keyword evidence="13" id="KW-1185">Reference proteome</keyword>
<protein>
    <recommendedName>
        <fullName evidence="3">histidine kinase</fullName>
        <ecNumber evidence="3">2.7.13.3</ecNumber>
    </recommendedName>
</protein>
<keyword evidence="8" id="KW-0902">Two-component regulatory system</keyword>
<dbReference type="EC" id="2.7.13.3" evidence="3"/>
<dbReference type="SUPFAM" id="SSF55874">
    <property type="entry name" value="ATPase domain of HSP90 chaperone/DNA topoisomerase II/histidine kinase"/>
    <property type="match status" value="1"/>
</dbReference>
<keyword evidence="4" id="KW-1003">Cell membrane</keyword>
<dbReference type="Pfam" id="PF02518">
    <property type="entry name" value="HATPase_c"/>
    <property type="match status" value="1"/>
</dbReference>
<evidence type="ECO:0000256" key="4">
    <source>
        <dbReference type="ARBA" id="ARBA00022475"/>
    </source>
</evidence>
<dbReference type="Proteomes" id="UP001595900">
    <property type="component" value="Unassembled WGS sequence"/>
</dbReference>
<gene>
    <name evidence="12" type="ORF">ACFOYW_10640</name>
</gene>
<dbReference type="InterPro" id="IPR004358">
    <property type="entry name" value="Sig_transdc_His_kin-like_C"/>
</dbReference>
<feature type="domain" description="Histidine kinase" evidence="11">
    <location>
        <begin position="234"/>
        <end position="456"/>
    </location>
</feature>
<dbReference type="SMART" id="SM00388">
    <property type="entry name" value="HisKA"/>
    <property type="match status" value="1"/>
</dbReference>
<dbReference type="CDD" id="cd00075">
    <property type="entry name" value="HATPase"/>
    <property type="match status" value="1"/>
</dbReference>
<dbReference type="SMART" id="SM00387">
    <property type="entry name" value="HATPase_c"/>
    <property type="match status" value="1"/>
</dbReference>